<dbReference type="Proteomes" id="UP000800094">
    <property type="component" value="Unassembled WGS sequence"/>
</dbReference>
<dbReference type="EMBL" id="ML987192">
    <property type="protein sequence ID" value="KAF2251583.1"/>
    <property type="molecule type" value="Genomic_DNA"/>
</dbReference>
<dbReference type="OrthoDB" id="10580654at2759"/>
<keyword evidence="3" id="KW-1185">Reference proteome</keyword>
<dbReference type="GeneID" id="54579950"/>
<gene>
    <name evidence="2" type="ORF">BU26DRAFT_502214</name>
</gene>
<accession>A0A6A6IQ11</accession>
<dbReference type="AlphaFoldDB" id="A0A6A6IQ11"/>
<evidence type="ECO:0000313" key="2">
    <source>
        <dbReference type="EMBL" id="KAF2251583.1"/>
    </source>
</evidence>
<dbReference type="RefSeq" id="XP_033686587.1">
    <property type="nucleotide sequence ID" value="XM_033826620.1"/>
</dbReference>
<feature type="chain" id="PRO_5025352748" description="Ecp2 effector protein domain-containing protein" evidence="1">
    <location>
        <begin position="21"/>
        <end position="229"/>
    </location>
</feature>
<organism evidence="2 3">
    <name type="scientific">Trematosphaeria pertusa</name>
    <dbReference type="NCBI Taxonomy" id="390896"/>
    <lineage>
        <taxon>Eukaryota</taxon>
        <taxon>Fungi</taxon>
        <taxon>Dikarya</taxon>
        <taxon>Ascomycota</taxon>
        <taxon>Pezizomycotina</taxon>
        <taxon>Dothideomycetes</taxon>
        <taxon>Pleosporomycetidae</taxon>
        <taxon>Pleosporales</taxon>
        <taxon>Massarineae</taxon>
        <taxon>Trematosphaeriaceae</taxon>
        <taxon>Trematosphaeria</taxon>
    </lineage>
</organism>
<reference evidence="2" key="1">
    <citation type="journal article" date="2020" name="Stud. Mycol.">
        <title>101 Dothideomycetes genomes: a test case for predicting lifestyles and emergence of pathogens.</title>
        <authorList>
            <person name="Haridas S."/>
            <person name="Albert R."/>
            <person name="Binder M."/>
            <person name="Bloem J."/>
            <person name="Labutti K."/>
            <person name="Salamov A."/>
            <person name="Andreopoulos B."/>
            <person name="Baker S."/>
            <person name="Barry K."/>
            <person name="Bills G."/>
            <person name="Bluhm B."/>
            <person name="Cannon C."/>
            <person name="Castanera R."/>
            <person name="Culley D."/>
            <person name="Daum C."/>
            <person name="Ezra D."/>
            <person name="Gonzalez J."/>
            <person name="Henrissat B."/>
            <person name="Kuo A."/>
            <person name="Liang C."/>
            <person name="Lipzen A."/>
            <person name="Lutzoni F."/>
            <person name="Magnuson J."/>
            <person name="Mondo S."/>
            <person name="Nolan M."/>
            <person name="Ohm R."/>
            <person name="Pangilinan J."/>
            <person name="Park H.-J."/>
            <person name="Ramirez L."/>
            <person name="Alfaro M."/>
            <person name="Sun H."/>
            <person name="Tritt A."/>
            <person name="Yoshinaga Y."/>
            <person name="Zwiers L.-H."/>
            <person name="Turgeon B."/>
            <person name="Goodwin S."/>
            <person name="Spatafora J."/>
            <person name="Crous P."/>
            <person name="Grigoriev I."/>
        </authorList>
    </citation>
    <scope>NUCLEOTIDE SEQUENCE</scope>
    <source>
        <strain evidence="2">CBS 122368</strain>
    </source>
</reference>
<evidence type="ECO:0000256" key="1">
    <source>
        <dbReference type="SAM" id="SignalP"/>
    </source>
</evidence>
<sequence length="229" mass="24668">MLSAALVAAVLSLGVLPARSSPIVEVHTEVVLSDSNPALAGNKIHCNLSPSIDINAILADFDTMAQHSSGGLCGGVVAPQLTIGGRKSAQASADGVTKFYVCNNAKEARCISLGADKRKLLENVWRTQCNGKAFWIQEDDEWSYGVDDIGTKELCGDGRNFDGVVRRNRSFGTASCNDKPVPTGLRWPFHILRNYNFALSVTPSVTTNALSACIIDPRRSYLLNEADER</sequence>
<evidence type="ECO:0000313" key="3">
    <source>
        <dbReference type="Proteomes" id="UP000800094"/>
    </source>
</evidence>
<evidence type="ECO:0008006" key="4">
    <source>
        <dbReference type="Google" id="ProtNLM"/>
    </source>
</evidence>
<keyword evidence="1" id="KW-0732">Signal</keyword>
<name>A0A6A6IQ11_9PLEO</name>
<protein>
    <recommendedName>
        <fullName evidence="4">Ecp2 effector protein domain-containing protein</fullName>
    </recommendedName>
</protein>
<proteinExistence type="predicted"/>
<feature type="signal peptide" evidence="1">
    <location>
        <begin position="1"/>
        <end position="20"/>
    </location>
</feature>